<feature type="transmembrane region" description="Helical" evidence="1">
    <location>
        <begin position="173"/>
        <end position="189"/>
    </location>
</feature>
<feature type="transmembrane region" description="Helical" evidence="1">
    <location>
        <begin position="115"/>
        <end position="138"/>
    </location>
</feature>
<keyword evidence="1" id="KW-0812">Transmembrane</keyword>
<gene>
    <name evidence="3" type="ORF">FQK23_06055</name>
</gene>
<dbReference type="RefSeq" id="WP_070444679.1">
    <property type="nucleotide sequence ID" value="NZ_JAHLMD010000014.1"/>
</dbReference>
<reference evidence="3 4" key="1">
    <citation type="submission" date="2019-07" db="EMBL/GenBank/DDBJ databases">
        <title>Draft genome of C. aurimucosum strain 14-2523.</title>
        <authorList>
            <person name="Pacheco L.G.C."/>
            <person name="Aguiar E.R.G.R."/>
            <person name="Navas J."/>
            <person name="Santos C.S."/>
            <person name="Rocha D.J.P.G."/>
        </authorList>
    </citation>
    <scope>NUCLEOTIDE SEQUENCE [LARGE SCALE GENOMIC DNA]</scope>
    <source>
        <strain evidence="3 4">14-2523</strain>
    </source>
</reference>
<feature type="domain" description="VanZ-like" evidence="2">
    <location>
        <begin position="35"/>
        <end position="158"/>
    </location>
</feature>
<sequence length="190" mass="20565">MTGIEAQHPRNRLRPAPDSYPHLRRDSFLVTALSLVVVMLATVGKPFMDIPGVVDGSAHAVRQVNTQLFGGFENASVWYGAWTDLIGNIALFMPLGAAIYVAGRDRARIRWGLGGAMLIGLVVSLCIESAQYIFALGFSDVDDLLYNTVGSVFGAALMARMGREEQMKILRRLGFLLALAAVVLLAMVAL</sequence>
<dbReference type="InterPro" id="IPR006976">
    <property type="entry name" value="VanZ-like"/>
</dbReference>
<keyword evidence="1" id="KW-1133">Transmembrane helix</keyword>
<protein>
    <submittedName>
        <fullName evidence="3">VanZ family protein</fullName>
    </submittedName>
</protein>
<dbReference type="Pfam" id="PF04892">
    <property type="entry name" value="VanZ"/>
    <property type="match status" value="1"/>
</dbReference>
<dbReference type="PANTHER" id="PTHR36834:SF2">
    <property type="entry name" value="MEMBRANE PROTEIN"/>
    <property type="match status" value="1"/>
</dbReference>
<dbReference type="InterPro" id="IPR053150">
    <property type="entry name" value="Teicoplanin_resist-assoc"/>
</dbReference>
<dbReference type="PANTHER" id="PTHR36834">
    <property type="entry name" value="MEMBRANE PROTEIN-RELATED"/>
    <property type="match status" value="1"/>
</dbReference>
<keyword evidence="1" id="KW-0472">Membrane</keyword>
<feature type="transmembrane region" description="Helical" evidence="1">
    <location>
        <begin position="144"/>
        <end position="161"/>
    </location>
</feature>
<dbReference type="Proteomes" id="UP000320531">
    <property type="component" value="Unassembled WGS sequence"/>
</dbReference>
<evidence type="ECO:0000259" key="2">
    <source>
        <dbReference type="Pfam" id="PF04892"/>
    </source>
</evidence>
<organism evidence="3 4">
    <name type="scientific">Corynebacterium aurimucosum</name>
    <dbReference type="NCBI Taxonomy" id="169292"/>
    <lineage>
        <taxon>Bacteria</taxon>
        <taxon>Bacillati</taxon>
        <taxon>Actinomycetota</taxon>
        <taxon>Actinomycetes</taxon>
        <taxon>Mycobacteriales</taxon>
        <taxon>Corynebacteriaceae</taxon>
        <taxon>Corynebacterium</taxon>
    </lineage>
</organism>
<feature type="transmembrane region" description="Helical" evidence="1">
    <location>
        <begin position="85"/>
        <end position="103"/>
    </location>
</feature>
<proteinExistence type="predicted"/>
<accession>A0A558GIR4</accession>
<evidence type="ECO:0000313" key="3">
    <source>
        <dbReference type="EMBL" id="TVU56774.1"/>
    </source>
</evidence>
<feature type="transmembrane region" description="Helical" evidence="1">
    <location>
        <begin position="28"/>
        <end position="48"/>
    </location>
</feature>
<evidence type="ECO:0000256" key="1">
    <source>
        <dbReference type="SAM" id="Phobius"/>
    </source>
</evidence>
<dbReference type="AlphaFoldDB" id="A0A558GIR4"/>
<name>A0A558GIR4_9CORY</name>
<comment type="caution">
    <text evidence="3">The sequence shown here is derived from an EMBL/GenBank/DDBJ whole genome shotgun (WGS) entry which is preliminary data.</text>
</comment>
<dbReference type="EMBL" id="VMTY01000015">
    <property type="protein sequence ID" value="TVU56774.1"/>
    <property type="molecule type" value="Genomic_DNA"/>
</dbReference>
<evidence type="ECO:0000313" key="4">
    <source>
        <dbReference type="Proteomes" id="UP000320531"/>
    </source>
</evidence>